<reference evidence="3" key="1">
    <citation type="journal article" date="2015" name="J. Biotechnol.">
        <title>Complete genome sequence of the actinobacterium Streptomyces glaucescens GLA.O (DSM 40922) consisting of a linear chromosome and one linear plasmid.</title>
        <authorList>
            <person name="Ortseifen V."/>
            <person name="Winkler A."/>
            <person name="Albersmeier A."/>
            <person name="Wendler S."/>
            <person name="Puhler A."/>
            <person name="Kalinowski J."/>
            <person name="Ruckert C."/>
        </authorList>
    </citation>
    <scope>NUCLEOTIDE SEQUENCE [LARGE SCALE GENOMIC DNA]</scope>
    <source>
        <strain evidence="3">DSM 40922 / GLA O</strain>
    </source>
</reference>
<organism evidence="2 3">
    <name type="scientific">Streptomyces glaucescens</name>
    <dbReference type="NCBI Taxonomy" id="1907"/>
    <lineage>
        <taxon>Bacteria</taxon>
        <taxon>Bacillati</taxon>
        <taxon>Actinomycetota</taxon>
        <taxon>Actinomycetes</taxon>
        <taxon>Kitasatosporales</taxon>
        <taxon>Streptomycetaceae</taxon>
        <taxon>Streptomyces</taxon>
    </lineage>
</organism>
<feature type="region of interest" description="Disordered" evidence="1">
    <location>
        <begin position="62"/>
        <end position="86"/>
    </location>
</feature>
<sequence>MSAMSGPADGGIGFTPDPADDPDGHDVPHHDAGTRISFEPADVGDAGGDGRVTAECDGNAVGPEWTPGHLDPRDPDTGHVGLGRPGTGSHEVLIYVDPGSGSRGHATARFGADWARRARPASPGVPQRGTCAGSRGRTAVCRSPACAARPRRATHCCKQVACNC</sequence>
<dbReference type="STRING" id="1907.SGLAU_15765"/>
<protein>
    <submittedName>
        <fullName evidence="2">Uncharacterized protein</fullName>
    </submittedName>
</protein>
<evidence type="ECO:0000313" key="2">
    <source>
        <dbReference type="EMBL" id="AIR99135.1"/>
    </source>
</evidence>
<dbReference type="HOGENOM" id="CLU_1618081_0_0_11"/>
<accession>A0A089YZS8</accession>
<dbReference type="EMBL" id="CP009438">
    <property type="protein sequence ID" value="AIR99135.1"/>
    <property type="molecule type" value="Genomic_DNA"/>
</dbReference>
<feature type="compositionally biased region" description="Basic and acidic residues" evidence="1">
    <location>
        <begin position="22"/>
        <end position="33"/>
    </location>
</feature>
<evidence type="ECO:0000313" key="3">
    <source>
        <dbReference type="Proteomes" id="UP000029482"/>
    </source>
</evidence>
<dbReference type="AlphaFoldDB" id="A0A089YZS8"/>
<dbReference type="KEGG" id="sgu:SGLAU_15765"/>
<evidence type="ECO:0000256" key="1">
    <source>
        <dbReference type="SAM" id="MobiDB-lite"/>
    </source>
</evidence>
<keyword evidence="3" id="KW-1185">Reference proteome</keyword>
<dbReference type="Proteomes" id="UP000029482">
    <property type="component" value="Chromosome"/>
</dbReference>
<feature type="region of interest" description="Disordered" evidence="1">
    <location>
        <begin position="1"/>
        <end position="49"/>
    </location>
</feature>
<name>A0A089YZS8_STRGA</name>
<gene>
    <name evidence="2" type="ORF">SGLAU_15765</name>
</gene>
<proteinExistence type="predicted"/>